<organism evidence="5 6">
    <name type="scientific">Neobacillus piezotolerans</name>
    <dbReference type="NCBI Taxonomy" id="2259171"/>
    <lineage>
        <taxon>Bacteria</taxon>
        <taxon>Bacillati</taxon>
        <taxon>Bacillota</taxon>
        <taxon>Bacilli</taxon>
        <taxon>Bacillales</taxon>
        <taxon>Bacillaceae</taxon>
        <taxon>Neobacillus</taxon>
    </lineage>
</organism>
<dbReference type="InterPro" id="IPR009057">
    <property type="entry name" value="Homeodomain-like_sf"/>
</dbReference>
<dbReference type="GO" id="GO:0003700">
    <property type="term" value="F:DNA-binding transcription factor activity"/>
    <property type="evidence" value="ECO:0007669"/>
    <property type="project" value="InterPro"/>
</dbReference>
<dbReference type="InterPro" id="IPR011256">
    <property type="entry name" value="Reg_factor_effector_dom_sf"/>
</dbReference>
<keyword evidence="1" id="KW-0805">Transcription regulation</keyword>
<dbReference type="PRINTS" id="PR00032">
    <property type="entry name" value="HTHARAC"/>
</dbReference>
<dbReference type="SUPFAM" id="SSF55136">
    <property type="entry name" value="Probable bacterial effector-binding domain"/>
    <property type="match status" value="1"/>
</dbReference>
<evidence type="ECO:0000259" key="4">
    <source>
        <dbReference type="PROSITE" id="PS01124"/>
    </source>
</evidence>
<dbReference type="PROSITE" id="PS00041">
    <property type="entry name" value="HTH_ARAC_FAMILY_1"/>
    <property type="match status" value="1"/>
</dbReference>
<sequence>MNYLVSVQAAIDFIEENIEEKIELEEVAKKAAMSLPHLYRMFYSLTGYPVKDYMRKRKISIASDHLKYSKRSILDIALIVGFESQASFTKSFKKIVGITPKVYQESDMFFSFDRINLYEKINYLEGRELFDRYPNIKVIQLNEMTVLSYIHKSNLLDGIEKDALIVFQKLIKKSDLDQKKMRLFGRNIEFDEVLDEKSKLYAYEIIISFEEPIFNSIAGMQIKTIQGGMYAVGVTPSTSDYSVISLWNQIYSEWLPKSSFTEGSHTYLEEYITFNEKLVRMKLYLPIKRQLKPELIKVEETESFCVAYSRIYGYDCQKKADETFSEWLQLNPSIDYSNCLLYFSYNYDAENELEHWCEYGITNYFRHEDITTHKINQKKLDGGLFAVVETKSYGTLTGILEIIHRWIVSGEKYILDDSRQWFAQYQSSYVSSSDNNVCVRVYLPIIEKEQTVWVTEL</sequence>
<name>A0A3D8GWC6_9BACI</name>
<reference evidence="5 6" key="1">
    <citation type="submission" date="2018-07" db="EMBL/GenBank/DDBJ databases">
        <title>Bacillus sp. YLB-04 draft genome sequence.</title>
        <authorList>
            <person name="Yu L."/>
            <person name="Tang X."/>
        </authorList>
    </citation>
    <scope>NUCLEOTIDE SEQUENCE [LARGE SCALE GENOMIC DNA]</scope>
    <source>
        <strain evidence="5 6">YLB-04</strain>
    </source>
</reference>
<evidence type="ECO:0000313" key="5">
    <source>
        <dbReference type="EMBL" id="RDU38758.1"/>
    </source>
</evidence>
<evidence type="ECO:0000256" key="3">
    <source>
        <dbReference type="ARBA" id="ARBA00023163"/>
    </source>
</evidence>
<dbReference type="GO" id="GO:0043565">
    <property type="term" value="F:sequence-specific DNA binding"/>
    <property type="evidence" value="ECO:0007669"/>
    <property type="project" value="InterPro"/>
</dbReference>
<dbReference type="PROSITE" id="PS01124">
    <property type="entry name" value="HTH_ARAC_FAMILY_2"/>
    <property type="match status" value="1"/>
</dbReference>
<dbReference type="InterPro" id="IPR050959">
    <property type="entry name" value="MarA-like"/>
</dbReference>
<dbReference type="PANTHER" id="PTHR47504">
    <property type="entry name" value="RIGHT ORIGIN-BINDING PROTEIN"/>
    <property type="match status" value="1"/>
</dbReference>
<keyword evidence="3" id="KW-0804">Transcription</keyword>
<dbReference type="SMART" id="SM00871">
    <property type="entry name" value="AraC_E_bind"/>
    <property type="match status" value="2"/>
</dbReference>
<dbReference type="Gene3D" id="1.10.10.60">
    <property type="entry name" value="Homeodomain-like"/>
    <property type="match status" value="2"/>
</dbReference>
<feature type="domain" description="HTH araC/xylS-type" evidence="4">
    <location>
        <begin position="8"/>
        <end position="106"/>
    </location>
</feature>
<dbReference type="PANTHER" id="PTHR47504:SF5">
    <property type="entry name" value="RIGHT ORIGIN-BINDING PROTEIN"/>
    <property type="match status" value="1"/>
</dbReference>
<comment type="caution">
    <text evidence="5">The sequence shown here is derived from an EMBL/GenBank/DDBJ whole genome shotgun (WGS) entry which is preliminary data.</text>
</comment>
<dbReference type="SMART" id="SM00342">
    <property type="entry name" value="HTH_ARAC"/>
    <property type="match status" value="1"/>
</dbReference>
<accession>A0A3D8GWC6</accession>
<dbReference type="Pfam" id="PF14526">
    <property type="entry name" value="Cass2"/>
    <property type="match status" value="1"/>
</dbReference>
<evidence type="ECO:0000313" key="6">
    <source>
        <dbReference type="Proteomes" id="UP000257144"/>
    </source>
</evidence>
<dbReference type="Proteomes" id="UP000257144">
    <property type="component" value="Unassembled WGS sequence"/>
</dbReference>
<keyword evidence="2" id="KW-0238">DNA-binding</keyword>
<protein>
    <recommendedName>
        <fullName evidence="4">HTH araC/xylS-type domain-containing protein</fullName>
    </recommendedName>
</protein>
<dbReference type="AlphaFoldDB" id="A0A3D8GWC6"/>
<dbReference type="OrthoDB" id="5337216at2"/>
<dbReference type="InterPro" id="IPR018060">
    <property type="entry name" value="HTH_AraC"/>
</dbReference>
<gene>
    <name evidence="5" type="ORF">DRW41_04145</name>
</gene>
<dbReference type="EMBL" id="QNQT01000001">
    <property type="protein sequence ID" value="RDU38758.1"/>
    <property type="molecule type" value="Genomic_DNA"/>
</dbReference>
<dbReference type="RefSeq" id="WP_115450673.1">
    <property type="nucleotide sequence ID" value="NZ_QNQT01000001.1"/>
</dbReference>
<dbReference type="SUPFAM" id="SSF46689">
    <property type="entry name" value="Homeodomain-like"/>
    <property type="match status" value="2"/>
</dbReference>
<evidence type="ECO:0000256" key="1">
    <source>
        <dbReference type="ARBA" id="ARBA00023015"/>
    </source>
</evidence>
<dbReference type="InterPro" id="IPR029441">
    <property type="entry name" value="Cass2"/>
</dbReference>
<dbReference type="Pfam" id="PF12833">
    <property type="entry name" value="HTH_18"/>
    <property type="match status" value="1"/>
</dbReference>
<dbReference type="InterPro" id="IPR020449">
    <property type="entry name" value="Tscrpt_reg_AraC-type_HTH"/>
</dbReference>
<dbReference type="Gene3D" id="3.20.80.10">
    <property type="entry name" value="Regulatory factor, effector binding domain"/>
    <property type="match status" value="2"/>
</dbReference>
<proteinExistence type="predicted"/>
<dbReference type="InterPro" id="IPR018062">
    <property type="entry name" value="HTH_AraC-typ_CS"/>
</dbReference>
<keyword evidence="6" id="KW-1185">Reference proteome</keyword>
<dbReference type="InterPro" id="IPR010499">
    <property type="entry name" value="AraC_E-bd"/>
</dbReference>
<evidence type="ECO:0000256" key="2">
    <source>
        <dbReference type="ARBA" id="ARBA00023125"/>
    </source>
</evidence>